<dbReference type="STRING" id="297318.BK138_34305"/>
<protein>
    <recommendedName>
        <fullName evidence="1">Spore germination GerAC-like C-terminal domain-containing protein</fullName>
    </recommendedName>
</protein>
<dbReference type="Gene3D" id="3.30.300.210">
    <property type="entry name" value="Nutrient germinant receptor protein C, domain 3"/>
    <property type="match status" value="1"/>
</dbReference>
<evidence type="ECO:0000313" key="2">
    <source>
        <dbReference type="EMBL" id="OMF44722.1"/>
    </source>
</evidence>
<dbReference type="Proteomes" id="UP000187172">
    <property type="component" value="Unassembled WGS sequence"/>
</dbReference>
<dbReference type="AlphaFoldDB" id="A0A1R1DZ08"/>
<sequence length="67" mass="8095">MQSDAFQFGSYIDWSYPREWKRMKPEWREIYSSKLSLRVVPNVKIKQFGTTRQSVVHTLEQERGDEN</sequence>
<accession>A0A1R1DZ08</accession>
<feature type="domain" description="Spore germination GerAC-like C-terminal" evidence="1">
    <location>
        <begin position="1"/>
        <end position="49"/>
    </location>
</feature>
<dbReference type="Pfam" id="PF05504">
    <property type="entry name" value="Spore_GerAC"/>
    <property type="match status" value="1"/>
</dbReference>
<reference evidence="2 3" key="1">
    <citation type="submission" date="2016-11" db="EMBL/GenBank/DDBJ databases">
        <title>Paenibacillus species isolates.</title>
        <authorList>
            <person name="Beno S.M."/>
        </authorList>
    </citation>
    <scope>NUCLEOTIDE SEQUENCE [LARGE SCALE GENOMIC DNA]</scope>
    <source>
        <strain evidence="2 3">FSL R5-0378</strain>
    </source>
</reference>
<comment type="caution">
    <text evidence="2">The sequence shown here is derived from an EMBL/GenBank/DDBJ whole genome shotgun (WGS) entry which is preliminary data.</text>
</comment>
<dbReference type="InterPro" id="IPR046953">
    <property type="entry name" value="Spore_GerAC-like_C"/>
</dbReference>
<gene>
    <name evidence="2" type="ORF">BK138_34305</name>
</gene>
<dbReference type="EMBL" id="MRTP01000025">
    <property type="protein sequence ID" value="OMF44722.1"/>
    <property type="molecule type" value="Genomic_DNA"/>
</dbReference>
<evidence type="ECO:0000313" key="3">
    <source>
        <dbReference type="Proteomes" id="UP000187172"/>
    </source>
</evidence>
<name>A0A1R1DZ08_9BACL</name>
<keyword evidence="3" id="KW-1185">Reference proteome</keyword>
<dbReference type="InterPro" id="IPR038501">
    <property type="entry name" value="Spore_GerAC_C_sf"/>
</dbReference>
<proteinExistence type="predicted"/>
<evidence type="ECO:0000259" key="1">
    <source>
        <dbReference type="Pfam" id="PF05504"/>
    </source>
</evidence>
<organism evidence="2 3">
    <name type="scientific">Paenibacillus rhizosphaerae</name>
    <dbReference type="NCBI Taxonomy" id="297318"/>
    <lineage>
        <taxon>Bacteria</taxon>
        <taxon>Bacillati</taxon>
        <taxon>Bacillota</taxon>
        <taxon>Bacilli</taxon>
        <taxon>Bacillales</taxon>
        <taxon>Paenibacillaceae</taxon>
        <taxon>Paenibacillus</taxon>
    </lineage>
</organism>